<organism evidence="2 3">
    <name type="scientific">Canavalia gladiata</name>
    <name type="common">Sword bean</name>
    <name type="synonym">Dolichos gladiatus</name>
    <dbReference type="NCBI Taxonomy" id="3824"/>
    <lineage>
        <taxon>Eukaryota</taxon>
        <taxon>Viridiplantae</taxon>
        <taxon>Streptophyta</taxon>
        <taxon>Embryophyta</taxon>
        <taxon>Tracheophyta</taxon>
        <taxon>Spermatophyta</taxon>
        <taxon>Magnoliopsida</taxon>
        <taxon>eudicotyledons</taxon>
        <taxon>Gunneridae</taxon>
        <taxon>Pentapetalae</taxon>
        <taxon>rosids</taxon>
        <taxon>fabids</taxon>
        <taxon>Fabales</taxon>
        <taxon>Fabaceae</taxon>
        <taxon>Papilionoideae</taxon>
        <taxon>50 kb inversion clade</taxon>
        <taxon>NPAAA clade</taxon>
        <taxon>indigoferoid/millettioid clade</taxon>
        <taxon>Phaseoleae</taxon>
        <taxon>Canavalia</taxon>
    </lineage>
</organism>
<evidence type="ECO:0000313" key="2">
    <source>
        <dbReference type="EMBL" id="KAK7337101.1"/>
    </source>
</evidence>
<dbReference type="Proteomes" id="UP001367508">
    <property type="component" value="Unassembled WGS sequence"/>
</dbReference>
<comment type="caution">
    <text evidence="2">The sequence shown here is derived from an EMBL/GenBank/DDBJ whole genome shotgun (WGS) entry which is preliminary data.</text>
</comment>
<keyword evidence="1" id="KW-0472">Membrane</keyword>
<name>A0AAN9QJK0_CANGL</name>
<evidence type="ECO:0000256" key="1">
    <source>
        <dbReference type="SAM" id="Phobius"/>
    </source>
</evidence>
<protein>
    <submittedName>
        <fullName evidence="2">Uncharacterized protein</fullName>
    </submittedName>
</protein>
<dbReference type="EMBL" id="JAYMYQ010000004">
    <property type="protein sequence ID" value="KAK7337101.1"/>
    <property type="molecule type" value="Genomic_DNA"/>
</dbReference>
<evidence type="ECO:0000313" key="3">
    <source>
        <dbReference type="Proteomes" id="UP001367508"/>
    </source>
</evidence>
<accession>A0AAN9QJK0</accession>
<sequence>MVDMCDLQQQQQPMIWLRFISHTSGIKKKWGGLMTRCGRYLIMAYGNNKNNTLASEEVNQKWNLTEERRVAGHGSPLMNGISRRFSGLRQKEGIFEIWKSDFSITLLSNVNMVLRHYNSLFALVGIIPLTALEYTLPLFAYKSLLFEGILFPLRSCNQRINHQHIA</sequence>
<keyword evidence="1" id="KW-0812">Transmembrane</keyword>
<gene>
    <name evidence="2" type="ORF">VNO77_17660</name>
</gene>
<keyword evidence="3" id="KW-1185">Reference proteome</keyword>
<proteinExistence type="predicted"/>
<reference evidence="2 3" key="1">
    <citation type="submission" date="2024-01" db="EMBL/GenBank/DDBJ databases">
        <title>The genomes of 5 underutilized Papilionoideae crops provide insights into root nodulation and disease resistanc.</title>
        <authorList>
            <person name="Jiang F."/>
        </authorList>
    </citation>
    <scope>NUCLEOTIDE SEQUENCE [LARGE SCALE GENOMIC DNA]</scope>
    <source>
        <strain evidence="2">LVBAO_FW01</strain>
        <tissue evidence="2">Leaves</tissue>
    </source>
</reference>
<feature type="transmembrane region" description="Helical" evidence="1">
    <location>
        <begin position="120"/>
        <end position="141"/>
    </location>
</feature>
<keyword evidence="1" id="KW-1133">Transmembrane helix</keyword>
<dbReference type="AlphaFoldDB" id="A0AAN9QJK0"/>